<evidence type="ECO:0000256" key="5">
    <source>
        <dbReference type="SAM" id="MobiDB-lite"/>
    </source>
</evidence>
<dbReference type="SMART" id="SM00244">
    <property type="entry name" value="PHB"/>
    <property type="match status" value="1"/>
</dbReference>
<feature type="region of interest" description="Disordered" evidence="5">
    <location>
        <begin position="20"/>
        <end position="58"/>
    </location>
</feature>
<accession>A0ABD5RNY1</accession>
<dbReference type="FunFam" id="3.30.479.30:FF:000004">
    <property type="entry name" value="Putative membrane protease family, stomatin"/>
    <property type="match status" value="1"/>
</dbReference>
<keyword evidence="6" id="KW-0472">Membrane</keyword>
<comment type="caution">
    <text evidence="8">The sequence shown here is derived from an EMBL/GenBank/DDBJ whole genome shotgun (WGS) entry which is preliminary data.</text>
</comment>
<evidence type="ECO:0000256" key="4">
    <source>
        <dbReference type="ARBA" id="ARBA00022989"/>
    </source>
</evidence>
<dbReference type="InterPro" id="IPR001107">
    <property type="entry name" value="Band_7"/>
</dbReference>
<dbReference type="PRINTS" id="PR00721">
    <property type="entry name" value="STOMATIN"/>
</dbReference>
<dbReference type="SUPFAM" id="SSF117892">
    <property type="entry name" value="Band 7/SPFH domain"/>
    <property type="match status" value="1"/>
</dbReference>
<comment type="subcellular location">
    <subcellularLocation>
        <location evidence="1">Membrane</location>
        <topology evidence="1">Single-pass membrane protein</topology>
    </subcellularLocation>
</comment>
<dbReference type="EMBL" id="JBHSQH010000001">
    <property type="protein sequence ID" value="MFC5971959.1"/>
    <property type="molecule type" value="Genomic_DNA"/>
</dbReference>
<organism evidence="8 9">
    <name type="scientific">Halomarina salina</name>
    <dbReference type="NCBI Taxonomy" id="1872699"/>
    <lineage>
        <taxon>Archaea</taxon>
        <taxon>Methanobacteriati</taxon>
        <taxon>Methanobacteriota</taxon>
        <taxon>Stenosarchaea group</taxon>
        <taxon>Halobacteria</taxon>
        <taxon>Halobacteriales</taxon>
        <taxon>Natronomonadaceae</taxon>
        <taxon>Halomarina</taxon>
    </lineage>
</organism>
<feature type="transmembrane region" description="Helical" evidence="6">
    <location>
        <begin position="70"/>
        <end position="87"/>
    </location>
</feature>
<protein>
    <submittedName>
        <fullName evidence="8">SPFH domain-containing protein</fullName>
    </submittedName>
</protein>
<feature type="domain" description="Band 7" evidence="7">
    <location>
        <begin position="109"/>
        <end position="266"/>
    </location>
</feature>
<feature type="transmembrane region" description="Helical" evidence="6">
    <location>
        <begin position="93"/>
        <end position="111"/>
    </location>
</feature>
<evidence type="ECO:0000313" key="8">
    <source>
        <dbReference type="EMBL" id="MFC5971959.1"/>
    </source>
</evidence>
<feature type="compositionally biased region" description="Low complexity" evidence="5">
    <location>
        <begin position="26"/>
        <end position="53"/>
    </location>
</feature>
<evidence type="ECO:0000256" key="2">
    <source>
        <dbReference type="ARBA" id="ARBA00008164"/>
    </source>
</evidence>
<dbReference type="AlphaFoldDB" id="A0ABD5RNY1"/>
<gene>
    <name evidence="8" type="ORF">ACFPYI_11510</name>
</gene>
<dbReference type="InterPro" id="IPR036013">
    <property type="entry name" value="Band_7/SPFH_dom_sf"/>
</dbReference>
<dbReference type="InterPro" id="IPR001972">
    <property type="entry name" value="Stomatin_HflK_fam"/>
</dbReference>
<dbReference type="GO" id="GO:0005886">
    <property type="term" value="C:plasma membrane"/>
    <property type="evidence" value="ECO:0007669"/>
    <property type="project" value="UniProtKB-ARBA"/>
</dbReference>
<keyword evidence="4 6" id="KW-1133">Transmembrane helix</keyword>
<evidence type="ECO:0000256" key="6">
    <source>
        <dbReference type="SAM" id="Phobius"/>
    </source>
</evidence>
<evidence type="ECO:0000256" key="1">
    <source>
        <dbReference type="ARBA" id="ARBA00004167"/>
    </source>
</evidence>
<dbReference type="PANTHER" id="PTHR43327">
    <property type="entry name" value="STOMATIN-LIKE PROTEIN 2, MITOCHONDRIAL"/>
    <property type="match status" value="1"/>
</dbReference>
<dbReference type="Pfam" id="PF01145">
    <property type="entry name" value="Band_7"/>
    <property type="match status" value="1"/>
</dbReference>
<keyword evidence="3 6" id="KW-0812">Transmembrane</keyword>
<dbReference type="PANTHER" id="PTHR43327:SF10">
    <property type="entry name" value="STOMATIN-LIKE PROTEIN 2, MITOCHONDRIAL"/>
    <property type="match status" value="1"/>
</dbReference>
<reference evidence="8 9" key="1">
    <citation type="journal article" date="2019" name="Int. J. Syst. Evol. Microbiol.">
        <title>The Global Catalogue of Microorganisms (GCM) 10K type strain sequencing project: providing services to taxonomists for standard genome sequencing and annotation.</title>
        <authorList>
            <consortium name="The Broad Institute Genomics Platform"/>
            <consortium name="The Broad Institute Genome Sequencing Center for Infectious Disease"/>
            <person name="Wu L."/>
            <person name="Ma J."/>
        </authorList>
    </citation>
    <scope>NUCLEOTIDE SEQUENCE [LARGE SCALE GENOMIC DNA]</scope>
    <source>
        <strain evidence="8 9">CGMCC 1.12543</strain>
    </source>
</reference>
<evidence type="ECO:0000256" key="3">
    <source>
        <dbReference type="ARBA" id="ARBA00022692"/>
    </source>
</evidence>
<dbReference type="InterPro" id="IPR050710">
    <property type="entry name" value="Band7/mec-2_domain"/>
</dbReference>
<dbReference type="Proteomes" id="UP001596099">
    <property type="component" value="Unassembled WGS sequence"/>
</dbReference>
<sequence>MSGSRDSLFYKLGQMVAEGESLQERQSSSSRSASAQSSSSRSYGSTSGSTDLGTGFGDGGDRPVPRWSRYLLVVAGVVAAAGLADVLPVSGLAALGIALVLAALALLIDSIEIVQAYEKRALTVFGANQGLLDPGLHFVPPLISRTYQFDMRTETLDVPRQEAITRDNSPVTADAVVYVRVVDAERAFLGVDHYRRATSYLAQTTLRAAIGDMELDETLSRREDINRFIREELQEPTDRWGVEVEAVEVREVMPSGDVVDAMEQQSSAERHRRAMILEAQGERVSAVERAQGEKTSNIIRAQGEKQAQVLEAQGDAISTVLRAKSAESMGERAIIDKGFDTLTDIGKSPSTTYVLPQELTSLLGRYGKHLSGSDLGMPVSLDSNEFDAETTEMLGLNDVEDIAAGIESDVEMTTIEIEEEVDEAVEKTTETESN</sequence>
<dbReference type="Gene3D" id="3.30.479.30">
    <property type="entry name" value="Band 7 domain"/>
    <property type="match status" value="1"/>
</dbReference>
<proteinExistence type="inferred from homology"/>
<comment type="similarity">
    <text evidence="2">Belongs to the band 7/mec-2 family.</text>
</comment>
<evidence type="ECO:0000313" key="9">
    <source>
        <dbReference type="Proteomes" id="UP001596099"/>
    </source>
</evidence>
<evidence type="ECO:0000259" key="7">
    <source>
        <dbReference type="SMART" id="SM00244"/>
    </source>
</evidence>
<keyword evidence="9" id="KW-1185">Reference proteome</keyword>
<dbReference type="GO" id="GO:0098552">
    <property type="term" value="C:side of membrane"/>
    <property type="evidence" value="ECO:0007669"/>
    <property type="project" value="UniProtKB-ARBA"/>
</dbReference>
<name>A0ABD5RNY1_9EURY</name>